<feature type="domain" description="Aminotransferase class I/classII large" evidence="6">
    <location>
        <begin position="5"/>
        <end position="359"/>
    </location>
</feature>
<dbReference type="InterPro" id="IPR015424">
    <property type="entry name" value="PyrdxlP-dep_Trfase"/>
</dbReference>
<dbReference type="RefSeq" id="WP_176906822.1">
    <property type="nucleotide sequence ID" value="NZ_JABKAU010000003.1"/>
</dbReference>
<evidence type="ECO:0000256" key="2">
    <source>
        <dbReference type="ARBA" id="ARBA00007441"/>
    </source>
</evidence>
<dbReference type="PANTHER" id="PTHR46383:SF1">
    <property type="entry name" value="ASPARTATE AMINOTRANSFERASE"/>
    <property type="match status" value="1"/>
</dbReference>
<dbReference type="AlphaFoldDB" id="A0A7Y7PLQ1"/>
<dbReference type="SUPFAM" id="SSF53383">
    <property type="entry name" value="PLP-dependent transferases"/>
    <property type="match status" value="1"/>
</dbReference>
<evidence type="ECO:0000313" key="8">
    <source>
        <dbReference type="Proteomes" id="UP000565521"/>
    </source>
</evidence>
<gene>
    <name evidence="7" type="ORF">HW554_02795</name>
</gene>
<dbReference type="GO" id="GO:0008483">
    <property type="term" value="F:transaminase activity"/>
    <property type="evidence" value="ECO:0007669"/>
    <property type="project" value="UniProtKB-KW"/>
</dbReference>
<dbReference type="Proteomes" id="UP000565521">
    <property type="component" value="Unassembled WGS sequence"/>
</dbReference>
<dbReference type="PANTHER" id="PTHR46383">
    <property type="entry name" value="ASPARTATE AMINOTRANSFERASE"/>
    <property type="match status" value="1"/>
</dbReference>
<accession>A0A7Y7PLQ1</accession>
<reference evidence="7 8" key="1">
    <citation type="submission" date="2020-05" db="EMBL/GenBank/DDBJ databases">
        <title>Hymenobacter terrestris sp. nov. and Hymenobacter lapidiphilus sp. nov., isolated from regoliths in Antarctica.</title>
        <authorList>
            <person name="Sedlacek I."/>
            <person name="Pantucek R."/>
            <person name="Zeman M."/>
            <person name="Holochova P."/>
            <person name="Kralova S."/>
            <person name="Stankova E."/>
            <person name="Sedo O."/>
            <person name="Micenkova L."/>
            <person name="Svec P."/>
            <person name="Gupta V."/>
            <person name="Sood U."/>
            <person name="Korpole U.S."/>
            <person name="Lal R."/>
        </authorList>
    </citation>
    <scope>NUCLEOTIDE SEQUENCE [LARGE SCALE GENOMIC DNA]</scope>
    <source>
        <strain evidence="7 8">P5342</strain>
    </source>
</reference>
<dbReference type="GO" id="GO:0030170">
    <property type="term" value="F:pyridoxal phosphate binding"/>
    <property type="evidence" value="ECO:0007669"/>
    <property type="project" value="InterPro"/>
</dbReference>
<keyword evidence="5" id="KW-0663">Pyridoxal phosphate</keyword>
<proteinExistence type="inferred from homology"/>
<dbReference type="GO" id="GO:0006520">
    <property type="term" value="P:amino acid metabolic process"/>
    <property type="evidence" value="ECO:0007669"/>
    <property type="project" value="InterPro"/>
</dbReference>
<comment type="cofactor">
    <cofactor evidence="1">
        <name>pyridoxal 5'-phosphate</name>
        <dbReference type="ChEBI" id="CHEBI:597326"/>
    </cofactor>
</comment>
<evidence type="ECO:0000256" key="3">
    <source>
        <dbReference type="ARBA" id="ARBA00022576"/>
    </source>
</evidence>
<dbReference type="Pfam" id="PF00155">
    <property type="entry name" value="Aminotran_1_2"/>
    <property type="match status" value="1"/>
</dbReference>
<keyword evidence="8" id="KW-1185">Reference proteome</keyword>
<protein>
    <submittedName>
        <fullName evidence="7">Pyridoxal phosphate-dependent aminotransferase</fullName>
    </submittedName>
</protein>
<keyword evidence="4 7" id="KW-0808">Transferase</keyword>
<evidence type="ECO:0000256" key="4">
    <source>
        <dbReference type="ARBA" id="ARBA00022679"/>
    </source>
</evidence>
<comment type="caution">
    <text evidence="7">The sequence shown here is derived from an EMBL/GenBank/DDBJ whole genome shotgun (WGS) entry which is preliminary data.</text>
</comment>
<evidence type="ECO:0000256" key="1">
    <source>
        <dbReference type="ARBA" id="ARBA00001933"/>
    </source>
</evidence>
<evidence type="ECO:0000256" key="5">
    <source>
        <dbReference type="ARBA" id="ARBA00022898"/>
    </source>
</evidence>
<dbReference type="InterPro" id="IPR004839">
    <property type="entry name" value="Aminotransferase_I/II_large"/>
</dbReference>
<evidence type="ECO:0000313" key="7">
    <source>
        <dbReference type="EMBL" id="NVO30123.1"/>
    </source>
</evidence>
<evidence type="ECO:0000259" key="6">
    <source>
        <dbReference type="Pfam" id="PF00155"/>
    </source>
</evidence>
<comment type="similarity">
    <text evidence="2">Belongs to the class-I pyridoxal-phosphate-dependent aminotransferase family.</text>
</comment>
<sequence>MTTSVSLASGYGNFAIPPEAAAAAARAFQTSPLPVLPAAGSEALRAALASRPRPADAALLGPANVVITPGAKVALFALLKTVLRPGDEVLLLTPSWFGFDELVARAGGTLRTLALSPDDNYALPAEQLRAALSAGRTRALLFTNPGNPTGRRYSRAELAGWLQVAADFPDLYLLSDEIYDLIYFEPEPPVSLLDFPDPRGRHLVVNGFSKSLGLIGWGLGYLVAPAPVAAACAAWQHATGAAVPAPLQAAALAVTDAAAEVAGRLIEQLRPTRAFLRDFLVALSAAPQPPLPAATYYAFPDLRAYLHPGRSPVSASAELMTRLRTAGVDVVDGAGCHAPGFARLSYAVSEADLATACDRMAAVLR</sequence>
<dbReference type="CDD" id="cd00609">
    <property type="entry name" value="AAT_like"/>
    <property type="match status" value="1"/>
</dbReference>
<dbReference type="InterPro" id="IPR015421">
    <property type="entry name" value="PyrdxlP-dep_Trfase_major"/>
</dbReference>
<keyword evidence="3 7" id="KW-0032">Aminotransferase</keyword>
<dbReference type="EMBL" id="JABKAU010000003">
    <property type="protein sequence ID" value="NVO30123.1"/>
    <property type="molecule type" value="Genomic_DNA"/>
</dbReference>
<dbReference type="Gene3D" id="3.40.640.10">
    <property type="entry name" value="Type I PLP-dependent aspartate aminotransferase-like (Major domain)"/>
    <property type="match status" value="1"/>
</dbReference>
<name>A0A7Y7PLQ1_9BACT</name>
<organism evidence="7 8">
    <name type="scientific">Hymenobacter lapidiphilus</name>
    <dbReference type="NCBI Taxonomy" id="2608003"/>
    <lineage>
        <taxon>Bacteria</taxon>
        <taxon>Pseudomonadati</taxon>
        <taxon>Bacteroidota</taxon>
        <taxon>Cytophagia</taxon>
        <taxon>Cytophagales</taxon>
        <taxon>Hymenobacteraceae</taxon>
        <taxon>Hymenobacter</taxon>
    </lineage>
</organism>
<dbReference type="InterPro" id="IPR050596">
    <property type="entry name" value="AspAT/PAT-like"/>
</dbReference>